<protein>
    <recommendedName>
        <fullName evidence="5">Epidermal growth factor-like domain-containing protein</fullName>
    </recommendedName>
</protein>
<feature type="region of interest" description="Disordered" evidence="2">
    <location>
        <begin position="391"/>
        <end position="417"/>
    </location>
</feature>
<feature type="transmembrane region" description="Helical" evidence="3">
    <location>
        <begin position="166"/>
        <end position="186"/>
    </location>
</feature>
<keyword evidence="1" id="KW-1015">Disulfide bond</keyword>
<feature type="transmembrane region" description="Helical" evidence="3">
    <location>
        <begin position="79"/>
        <end position="97"/>
    </location>
</feature>
<dbReference type="PROSITE" id="PS51257">
    <property type="entry name" value="PROKAR_LIPOPROTEIN"/>
    <property type="match status" value="1"/>
</dbReference>
<dbReference type="CDD" id="cd00054">
    <property type="entry name" value="EGF_CA"/>
    <property type="match status" value="1"/>
</dbReference>
<feature type="transmembrane region" description="Helical" evidence="3">
    <location>
        <begin position="206"/>
        <end position="227"/>
    </location>
</feature>
<evidence type="ECO:0000313" key="6">
    <source>
        <dbReference type="EMBL" id="CAE0444648.1"/>
    </source>
</evidence>
<feature type="transmembrane region" description="Helical" evidence="3">
    <location>
        <begin position="304"/>
        <end position="324"/>
    </location>
</feature>
<evidence type="ECO:0000256" key="2">
    <source>
        <dbReference type="SAM" id="MobiDB-lite"/>
    </source>
</evidence>
<evidence type="ECO:0000256" key="4">
    <source>
        <dbReference type="SAM" id="SignalP"/>
    </source>
</evidence>
<feature type="domain" description="Epidermal growth factor-like" evidence="5">
    <location>
        <begin position="39"/>
        <end position="63"/>
    </location>
</feature>
<evidence type="ECO:0000313" key="7">
    <source>
        <dbReference type="EMBL" id="CAE0444649.1"/>
    </source>
</evidence>
<feature type="signal peptide" evidence="4">
    <location>
        <begin position="1"/>
        <end position="23"/>
    </location>
</feature>
<feature type="transmembrane region" description="Helical" evidence="3">
    <location>
        <begin position="132"/>
        <end position="154"/>
    </location>
</feature>
<reference evidence="6" key="1">
    <citation type="submission" date="2021-01" db="EMBL/GenBank/DDBJ databases">
        <authorList>
            <person name="Corre E."/>
            <person name="Pelletier E."/>
            <person name="Niang G."/>
            <person name="Scheremetjew M."/>
            <person name="Finn R."/>
            <person name="Kale V."/>
            <person name="Holt S."/>
            <person name="Cochrane G."/>
            <person name="Meng A."/>
            <person name="Brown T."/>
            <person name="Cohen L."/>
        </authorList>
    </citation>
    <scope>NUCLEOTIDE SEQUENCE</scope>
    <source>
        <strain evidence="6">GSBS06</strain>
    </source>
</reference>
<keyword evidence="4" id="KW-0732">Signal</keyword>
<feature type="transmembrane region" description="Helical" evidence="3">
    <location>
        <begin position="247"/>
        <end position="265"/>
    </location>
</feature>
<evidence type="ECO:0000259" key="5">
    <source>
        <dbReference type="Pfam" id="PF07974"/>
    </source>
</evidence>
<sequence length="417" mass="46126">MGRGWQLWILSAAISSFLATSSASCVVEFETLTYDNFRGVCSGHGECSNVTNLCTCEDGYTGRSDWLNTEGLDCQLNKTLVLVFWGINAVFGILYQFKTLPKMLERYREFREKQKAFAAQGKPIAIHQNRGLIAILFYEFWVLPGLIICAITKFSLPDERVGITPFFTFLFSFVKIGFYWGVAYMFQPSLIKTLLQSGSLKRNKKVQRLILVSDAFARINCTASVLLSLTPWITVANGGELNGTAEAAWVIYFAGSIISLMTYNVQSFYLKSKIKAVLSTIVSSNKSSGIAQTQAKLIKMQKTIIGQTLFQSCLYGMFLFWPYLWNKHDYFLPLSWLAFIVISKELAESHVSSGGTSSKAQVGAYTTTASNSKASIEDGSMNLLSNQTSMGGSMTAMRTPAPPSAPVIDPPDMEDAL</sequence>
<dbReference type="AlphaFoldDB" id="A0A6S8F1N7"/>
<gene>
    <name evidence="6" type="ORF">ASTO00021_LOCUS14694</name>
    <name evidence="7" type="ORF">ASTO00021_LOCUS14695</name>
</gene>
<feature type="compositionally biased region" description="Pro residues" evidence="2">
    <location>
        <begin position="400"/>
        <end position="409"/>
    </location>
</feature>
<accession>A0A6S8F1N7</accession>
<keyword evidence="3" id="KW-0472">Membrane</keyword>
<keyword evidence="3" id="KW-1133">Transmembrane helix</keyword>
<name>A0A6S8F1N7_9STRA</name>
<dbReference type="EMBL" id="HBIN01019260">
    <property type="protein sequence ID" value="CAE0444649.1"/>
    <property type="molecule type" value="Transcribed_RNA"/>
</dbReference>
<keyword evidence="3" id="KW-0812">Transmembrane</keyword>
<dbReference type="Pfam" id="PF07974">
    <property type="entry name" value="EGF_2"/>
    <property type="match status" value="1"/>
</dbReference>
<dbReference type="InterPro" id="IPR013111">
    <property type="entry name" value="EGF_extracell"/>
</dbReference>
<evidence type="ECO:0000256" key="1">
    <source>
        <dbReference type="ARBA" id="ARBA00023157"/>
    </source>
</evidence>
<dbReference type="EMBL" id="HBIN01019259">
    <property type="protein sequence ID" value="CAE0444648.1"/>
    <property type="molecule type" value="Transcribed_RNA"/>
</dbReference>
<organism evidence="6">
    <name type="scientific">Aplanochytrium stocchinoi</name>
    <dbReference type="NCBI Taxonomy" id="215587"/>
    <lineage>
        <taxon>Eukaryota</taxon>
        <taxon>Sar</taxon>
        <taxon>Stramenopiles</taxon>
        <taxon>Bigyra</taxon>
        <taxon>Labyrinthulomycetes</taxon>
        <taxon>Thraustochytrida</taxon>
        <taxon>Thraustochytriidae</taxon>
        <taxon>Aplanochytrium</taxon>
    </lineage>
</organism>
<feature type="chain" id="PRO_5036191405" description="Epidermal growth factor-like domain-containing protein" evidence="4">
    <location>
        <begin position="24"/>
        <end position="417"/>
    </location>
</feature>
<evidence type="ECO:0000256" key="3">
    <source>
        <dbReference type="SAM" id="Phobius"/>
    </source>
</evidence>
<proteinExistence type="predicted"/>